<name>A0AAV7RWK4_PLEWA</name>
<comment type="caution">
    <text evidence="2">The sequence shown here is derived from an EMBL/GenBank/DDBJ whole genome shotgun (WGS) entry which is preliminary data.</text>
</comment>
<accession>A0AAV7RWK4</accession>
<evidence type="ECO:0000256" key="1">
    <source>
        <dbReference type="SAM" id="MobiDB-lite"/>
    </source>
</evidence>
<organism evidence="2 3">
    <name type="scientific">Pleurodeles waltl</name>
    <name type="common">Iberian ribbed newt</name>
    <dbReference type="NCBI Taxonomy" id="8319"/>
    <lineage>
        <taxon>Eukaryota</taxon>
        <taxon>Metazoa</taxon>
        <taxon>Chordata</taxon>
        <taxon>Craniata</taxon>
        <taxon>Vertebrata</taxon>
        <taxon>Euteleostomi</taxon>
        <taxon>Amphibia</taxon>
        <taxon>Batrachia</taxon>
        <taxon>Caudata</taxon>
        <taxon>Salamandroidea</taxon>
        <taxon>Salamandridae</taxon>
        <taxon>Pleurodelinae</taxon>
        <taxon>Pleurodeles</taxon>
    </lineage>
</organism>
<dbReference type="EMBL" id="JANPWB010000009">
    <property type="protein sequence ID" value="KAJ1155300.1"/>
    <property type="molecule type" value="Genomic_DNA"/>
</dbReference>
<evidence type="ECO:0000313" key="2">
    <source>
        <dbReference type="EMBL" id="KAJ1155300.1"/>
    </source>
</evidence>
<evidence type="ECO:0000313" key="3">
    <source>
        <dbReference type="Proteomes" id="UP001066276"/>
    </source>
</evidence>
<feature type="region of interest" description="Disordered" evidence="1">
    <location>
        <begin position="63"/>
        <end position="119"/>
    </location>
</feature>
<proteinExistence type="predicted"/>
<sequence length="119" mass="13115">MCDGSLRPDPHNSIACADSATNALETNGDSDALVGWLQQSRERPQVKSGVSLMSKGVVSWSRNIPEPVATEERKEWKEQEDEEPGITETAGRTRVITGRSETEGPQQGMEDRWPRGAYS</sequence>
<keyword evidence="3" id="KW-1185">Reference proteome</keyword>
<feature type="compositionally biased region" description="Basic and acidic residues" evidence="1">
    <location>
        <begin position="109"/>
        <end position="119"/>
    </location>
</feature>
<gene>
    <name evidence="2" type="ORF">NDU88_008031</name>
</gene>
<dbReference type="Proteomes" id="UP001066276">
    <property type="component" value="Chromosome 5"/>
</dbReference>
<dbReference type="AlphaFoldDB" id="A0AAV7RWK4"/>
<protein>
    <submittedName>
        <fullName evidence="2">Uncharacterized protein</fullName>
    </submittedName>
</protein>
<reference evidence="2" key="1">
    <citation type="journal article" date="2022" name="bioRxiv">
        <title>Sequencing and chromosome-scale assembly of the giantPleurodeles waltlgenome.</title>
        <authorList>
            <person name="Brown T."/>
            <person name="Elewa A."/>
            <person name="Iarovenko S."/>
            <person name="Subramanian E."/>
            <person name="Araus A.J."/>
            <person name="Petzold A."/>
            <person name="Susuki M."/>
            <person name="Suzuki K.-i.T."/>
            <person name="Hayashi T."/>
            <person name="Toyoda A."/>
            <person name="Oliveira C."/>
            <person name="Osipova E."/>
            <person name="Leigh N.D."/>
            <person name="Simon A."/>
            <person name="Yun M.H."/>
        </authorList>
    </citation>
    <scope>NUCLEOTIDE SEQUENCE</scope>
    <source>
        <strain evidence="2">20211129_DDA</strain>
        <tissue evidence="2">Liver</tissue>
    </source>
</reference>